<dbReference type="GO" id="GO:0004252">
    <property type="term" value="F:serine-type endopeptidase activity"/>
    <property type="evidence" value="ECO:0007669"/>
    <property type="project" value="InterPro"/>
</dbReference>
<evidence type="ECO:0000259" key="5">
    <source>
        <dbReference type="Pfam" id="PF00082"/>
    </source>
</evidence>
<dbReference type="EMBL" id="VSSQ01001071">
    <property type="protein sequence ID" value="MPM04789.1"/>
    <property type="molecule type" value="Genomic_DNA"/>
</dbReference>
<dbReference type="GO" id="GO:0006508">
    <property type="term" value="P:proteolysis"/>
    <property type="evidence" value="ECO:0007669"/>
    <property type="project" value="UniProtKB-KW"/>
</dbReference>
<name>A0A644WME3_9ZZZZ</name>
<dbReference type="PROSITE" id="PS00138">
    <property type="entry name" value="SUBTILASE_SER"/>
    <property type="match status" value="1"/>
</dbReference>
<dbReference type="PRINTS" id="PR00723">
    <property type="entry name" value="SUBTILISIN"/>
</dbReference>
<dbReference type="InterPro" id="IPR000209">
    <property type="entry name" value="Peptidase_S8/S53_dom"/>
</dbReference>
<organism evidence="6">
    <name type="scientific">bioreactor metagenome</name>
    <dbReference type="NCBI Taxonomy" id="1076179"/>
    <lineage>
        <taxon>unclassified sequences</taxon>
        <taxon>metagenomes</taxon>
        <taxon>ecological metagenomes</taxon>
    </lineage>
</organism>
<feature type="domain" description="Peptidase S8/S53" evidence="5">
    <location>
        <begin position="173"/>
        <end position="441"/>
    </location>
</feature>
<evidence type="ECO:0000256" key="4">
    <source>
        <dbReference type="ARBA" id="ARBA00022825"/>
    </source>
</evidence>
<keyword evidence="2" id="KW-0645">Protease</keyword>
<evidence type="ECO:0000256" key="2">
    <source>
        <dbReference type="ARBA" id="ARBA00022670"/>
    </source>
</evidence>
<keyword evidence="3" id="KW-0378">Hydrolase</keyword>
<dbReference type="InterPro" id="IPR023828">
    <property type="entry name" value="Peptidase_S8_Ser-AS"/>
</dbReference>
<evidence type="ECO:0000313" key="6">
    <source>
        <dbReference type="EMBL" id="MPM04789.1"/>
    </source>
</evidence>
<evidence type="ECO:0000256" key="3">
    <source>
        <dbReference type="ARBA" id="ARBA00022801"/>
    </source>
</evidence>
<reference evidence="6" key="1">
    <citation type="submission" date="2019-08" db="EMBL/GenBank/DDBJ databases">
        <authorList>
            <person name="Kucharzyk K."/>
            <person name="Murdoch R.W."/>
            <person name="Higgins S."/>
            <person name="Loffler F."/>
        </authorList>
    </citation>
    <scope>NUCLEOTIDE SEQUENCE</scope>
</reference>
<dbReference type="AlphaFoldDB" id="A0A644WME3"/>
<dbReference type="InterPro" id="IPR015500">
    <property type="entry name" value="Peptidase_S8_subtilisin-rel"/>
</dbReference>
<dbReference type="SUPFAM" id="SSF52743">
    <property type="entry name" value="Subtilisin-like"/>
    <property type="match status" value="1"/>
</dbReference>
<dbReference type="InterPro" id="IPR017317">
    <property type="entry name" value="Pept_S8_subtilisin_bacteroid-2"/>
</dbReference>
<dbReference type="CDD" id="cd07493">
    <property type="entry name" value="Peptidases_S8_9"/>
    <property type="match status" value="1"/>
</dbReference>
<dbReference type="InterPro" id="IPR023827">
    <property type="entry name" value="Peptidase_S8_Asp-AS"/>
</dbReference>
<dbReference type="PANTHER" id="PTHR43806:SF67">
    <property type="entry name" value="EGF-LIKE DOMAIN-CONTAINING PROTEIN"/>
    <property type="match status" value="1"/>
</dbReference>
<dbReference type="PROSITE" id="PS00136">
    <property type="entry name" value="SUBTILASE_ASP"/>
    <property type="match status" value="1"/>
</dbReference>
<dbReference type="PIRSF" id="PIRSF037903">
    <property type="entry name" value="Subtilisin_rel_GFO_2223"/>
    <property type="match status" value="1"/>
</dbReference>
<accession>A0A644WME3</accession>
<sequence>MKFYGISLFLFFSIALSAQNTQLQYRFRVYLKDKGNPVFPVSEPEKFLTPKAIERKKQQQVKIDQSDLPISPDYFNQLKNAGGKPVSYSKWFKTIVIQLRDSSQINAILQLPFVDSARYVWRGIERNYRNPVRPRLGWPDCPEESEEENGFGLTEKQFALHNAQQMVLSGFTGKGINVAVIDAGFTNADVIPQFGDVNLAGFRSFVPEGDIFASSDHGTKVFSTMAANLPGVMVGSAPSARYYLLRSEDVVSEFPVEEDYWVRAVEYADSIGIDLINSSLGYTAFDDTTLNYKPESLDGKTSFMTLAANRAYEKGMILVTSAGNEGNKPWQKISAPGDAQHALTVGAVGTDSLIASFSSKGFTADNRLKPDIVSAGKNTVTISYNGLLDFTNGTSLSSPFVAGLVASLWSVNPSMNRAEVLDIVKRSSDRYNRPDSVYGYGIPDFRKAVRVVLSKLETHEKLVAEDCFSISRTAKNSFEITITEPDFSFDAYTVNVLDESGNLIAKHEFENEKLIVPVQQEVKKANQFIHFVFKSPFTQKTVRFKL</sequence>
<dbReference type="PANTHER" id="PTHR43806">
    <property type="entry name" value="PEPTIDASE S8"/>
    <property type="match status" value="1"/>
</dbReference>
<proteinExistence type="inferred from homology"/>
<gene>
    <name evidence="6" type="ORF">SDC9_51069</name>
</gene>
<dbReference type="InterPro" id="IPR050131">
    <property type="entry name" value="Peptidase_S8_subtilisin-like"/>
</dbReference>
<comment type="similarity">
    <text evidence="1">Belongs to the peptidase S8 family.</text>
</comment>
<dbReference type="PROSITE" id="PS51892">
    <property type="entry name" value="SUBTILASE"/>
    <property type="match status" value="1"/>
</dbReference>
<evidence type="ECO:0000256" key="1">
    <source>
        <dbReference type="ARBA" id="ARBA00011073"/>
    </source>
</evidence>
<dbReference type="Gene3D" id="3.40.50.200">
    <property type="entry name" value="Peptidase S8/S53 domain"/>
    <property type="match status" value="1"/>
</dbReference>
<comment type="caution">
    <text evidence="6">The sequence shown here is derived from an EMBL/GenBank/DDBJ whole genome shotgun (WGS) entry which is preliminary data.</text>
</comment>
<dbReference type="Pfam" id="PF00082">
    <property type="entry name" value="Peptidase_S8"/>
    <property type="match status" value="1"/>
</dbReference>
<dbReference type="InterPro" id="IPR036852">
    <property type="entry name" value="Peptidase_S8/S53_dom_sf"/>
</dbReference>
<keyword evidence="4" id="KW-0720">Serine protease</keyword>
<protein>
    <recommendedName>
        <fullName evidence="5">Peptidase S8/S53 domain-containing protein</fullName>
    </recommendedName>
</protein>